<protein>
    <submittedName>
        <fullName evidence="1">Uncharacterized protein</fullName>
    </submittedName>
</protein>
<organism evidence="1 2">
    <name type="scientific">Meloidogyne enterolobii</name>
    <name type="common">Root-knot nematode worm</name>
    <name type="synonym">Meloidogyne mayaguensis</name>
    <dbReference type="NCBI Taxonomy" id="390850"/>
    <lineage>
        <taxon>Eukaryota</taxon>
        <taxon>Metazoa</taxon>
        <taxon>Ecdysozoa</taxon>
        <taxon>Nematoda</taxon>
        <taxon>Chromadorea</taxon>
        <taxon>Rhabditida</taxon>
        <taxon>Tylenchina</taxon>
        <taxon>Tylenchomorpha</taxon>
        <taxon>Tylenchoidea</taxon>
        <taxon>Meloidogynidae</taxon>
        <taxon>Meloidogyninae</taxon>
        <taxon>Meloidogyne</taxon>
    </lineage>
</organism>
<name>A0ACB0Z0Z3_MELEN</name>
<keyword evidence="2" id="KW-1185">Reference proteome</keyword>
<dbReference type="Proteomes" id="UP001497535">
    <property type="component" value="Unassembled WGS sequence"/>
</dbReference>
<accession>A0ACB0Z0Z3</accession>
<evidence type="ECO:0000313" key="2">
    <source>
        <dbReference type="Proteomes" id="UP001497535"/>
    </source>
</evidence>
<gene>
    <name evidence="1" type="ORF">MENTE1834_LOCUS19104</name>
</gene>
<reference evidence="1" key="1">
    <citation type="submission" date="2023-11" db="EMBL/GenBank/DDBJ databases">
        <authorList>
            <person name="Poullet M."/>
        </authorList>
    </citation>
    <scope>NUCLEOTIDE SEQUENCE</scope>
    <source>
        <strain evidence="1">E1834</strain>
    </source>
</reference>
<sequence>MYLKLILNTFFLLILINISIGIKCKCPENGKEKLRHSRVKRGCFCECLGFGKSQNNSGKSSEDEIEEGSAGHHETGQVEGSSIGTSHSFQQEETSYGGATDGIGYGTRSYGWKEILGGSKYFGESQGEDSSIKVASYSYDERVPKNIVKNKEGTHGGKNSMGGRYRTSKGSEIEKVNGKKKALFICENHFFSLAQLHVN</sequence>
<evidence type="ECO:0000313" key="1">
    <source>
        <dbReference type="EMBL" id="CAK5072130.1"/>
    </source>
</evidence>
<proteinExistence type="predicted"/>
<comment type="caution">
    <text evidence="1">The sequence shown here is derived from an EMBL/GenBank/DDBJ whole genome shotgun (WGS) entry which is preliminary data.</text>
</comment>
<dbReference type="EMBL" id="CAVMJV010000022">
    <property type="protein sequence ID" value="CAK5072130.1"/>
    <property type="molecule type" value="Genomic_DNA"/>
</dbReference>